<gene>
    <name evidence="1" type="ORF">PCON_10367</name>
</gene>
<keyword evidence="2" id="KW-1185">Reference proteome</keyword>
<dbReference type="Proteomes" id="UP000018144">
    <property type="component" value="Unassembled WGS sequence"/>
</dbReference>
<sequence>MASSYTLPIPPELVYNILDNLVRSNECSSCLQTDLAALCASSKILRSFATPYLYRTINLTTLHDKDTYAYRQNALIRTLSTTSHGIHTHSLLLPYTVPNKWLQIATHTPNLRSIQGVGTFFPEDHDEDEINTATKLLTTLPLKTLILHSEELPLRLHTLLTPTIETLVLGELFAEESSFNDLRALAGNNLKEVIFHDFDVDYDTARERDDTLASLPAMESLVIDYTLGFSLSGVIRYLQQSKLHATKLRNFEFKQQLRSGNSLKDIATMISCAKGLQTLRLSLIKYPNDPASEGPEDGFIASDTLEEIEWTAINSAPDGSEDQFLRLVLDSLPHLPNLKRVAMFDETRGGSGAEAVGLEKEGYVFLKEGEEVEEGEKRRVIYVVEAGRKTTERIVEMKSGVKGEELVCLGEDGKIAL</sequence>
<accession>U4LU00</accession>
<dbReference type="AlphaFoldDB" id="U4LU00"/>
<proteinExistence type="predicted"/>
<evidence type="ECO:0000313" key="2">
    <source>
        <dbReference type="Proteomes" id="UP000018144"/>
    </source>
</evidence>
<dbReference type="EMBL" id="HF935560">
    <property type="protein sequence ID" value="CCX31236.1"/>
    <property type="molecule type" value="Genomic_DNA"/>
</dbReference>
<dbReference type="OrthoDB" id="5334053at2759"/>
<reference evidence="1 2" key="1">
    <citation type="journal article" date="2013" name="PLoS Genet.">
        <title>The genome and development-dependent transcriptomes of Pyronema confluens: a window into fungal evolution.</title>
        <authorList>
            <person name="Traeger S."/>
            <person name="Altegoer F."/>
            <person name="Freitag M."/>
            <person name="Gabaldon T."/>
            <person name="Kempken F."/>
            <person name="Kumar A."/>
            <person name="Marcet-Houben M."/>
            <person name="Poggeler S."/>
            <person name="Stajich J.E."/>
            <person name="Nowrousian M."/>
        </authorList>
    </citation>
    <scope>NUCLEOTIDE SEQUENCE [LARGE SCALE GENOMIC DNA]</scope>
    <source>
        <strain evidence="2">CBS 100304</strain>
        <tissue evidence="1">Vegetative mycelium</tissue>
    </source>
</reference>
<protein>
    <recommendedName>
        <fullName evidence="3">F-box domain-containing protein</fullName>
    </recommendedName>
</protein>
<evidence type="ECO:0000313" key="1">
    <source>
        <dbReference type="EMBL" id="CCX31236.1"/>
    </source>
</evidence>
<evidence type="ECO:0008006" key="3">
    <source>
        <dbReference type="Google" id="ProtNLM"/>
    </source>
</evidence>
<organism evidence="1 2">
    <name type="scientific">Pyronema omphalodes (strain CBS 100304)</name>
    <name type="common">Pyronema confluens</name>
    <dbReference type="NCBI Taxonomy" id="1076935"/>
    <lineage>
        <taxon>Eukaryota</taxon>
        <taxon>Fungi</taxon>
        <taxon>Dikarya</taxon>
        <taxon>Ascomycota</taxon>
        <taxon>Pezizomycotina</taxon>
        <taxon>Pezizomycetes</taxon>
        <taxon>Pezizales</taxon>
        <taxon>Pyronemataceae</taxon>
        <taxon>Pyronema</taxon>
    </lineage>
</organism>
<name>U4LU00_PYROM</name>